<sequence length="210" mass="24155">MMDSVSNNKIINGIVISTDNVISVWLKPASAYFINEITRTLEQLANSKRFKYLTHGQNFAVKFLNSNNKIVHGEKLTIENMFAPKLGTVILYKRESESVKSDSHFAVAIFHCKRDQWKNEICNLFKSLKSESIPEFENMVNKIRGNWDYRSKKATIKLFLSLDEYIQTKEALVLLAAAVKRLLLKSLQPNLVRIQVPVYVLKNGEPLFFL</sequence>
<name>A0AC34RER0_9BILA</name>
<organism evidence="1 2">
    <name type="scientific">Panagrolaimus sp. JU765</name>
    <dbReference type="NCBI Taxonomy" id="591449"/>
    <lineage>
        <taxon>Eukaryota</taxon>
        <taxon>Metazoa</taxon>
        <taxon>Ecdysozoa</taxon>
        <taxon>Nematoda</taxon>
        <taxon>Chromadorea</taxon>
        <taxon>Rhabditida</taxon>
        <taxon>Tylenchina</taxon>
        <taxon>Panagrolaimomorpha</taxon>
        <taxon>Panagrolaimoidea</taxon>
        <taxon>Panagrolaimidae</taxon>
        <taxon>Panagrolaimus</taxon>
    </lineage>
</organism>
<evidence type="ECO:0000313" key="2">
    <source>
        <dbReference type="WBParaSite" id="JU765_v2.g6007.t1"/>
    </source>
</evidence>
<protein>
    <submittedName>
        <fullName evidence="2">Uncharacterized protein</fullName>
    </submittedName>
</protein>
<dbReference type="Proteomes" id="UP000887576">
    <property type="component" value="Unplaced"/>
</dbReference>
<dbReference type="WBParaSite" id="JU765_v2.g6007.t1">
    <property type="protein sequence ID" value="JU765_v2.g6007.t1"/>
    <property type="gene ID" value="JU765_v2.g6007"/>
</dbReference>
<evidence type="ECO:0000313" key="1">
    <source>
        <dbReference type="Proteomes" id="UP000887576"/>
    </source>
</evidence>
<accession>A0AC34RER0</accession>
<reference evidence="2" key="1">
    <citation type="submission" date="2022-11" db="UniProtKB">
        <authorList>
            <consortium name="WormBaseParasite"/>
        </authorList>
    </citation>
    <scope>IDENTIFICATION</scope>
</reference>
<proteinExistence type="predicted"/>